<feature type="compositionally biased region" description="Basic and acidic residues" evidence="1">
    <location>
        <begin position="1"/>
        <end position="18"/>
    </location>
</feature>
<protein>
    <submittedName>
        <fullName evidence="2">Uncharacterized protein</fullName>
    </submittedName>
</protein>
<accession>S9V4C3</accession>
<evidence type="ECO:0000256" key="1">
    <source>
        <dbReference type="SAM" id="MobiDB-lite"/>
    </source>
</evidence>
<evidence type="ECO:0000313" key="2">
    <source>
        <dbReference type="EMBL" id="EPY17710.1"/>
    </source>
</evidence>
<gene>
    <name evidence="2" type="ORF">STCU_10454</name>
</gene>
<organism evidence="2 3">
    <name type="scientific">Strigomonas culicis</name>
    <dbReference type="NCBI Taxonomy" id="28005"/>
    <lineage>
        <taxon>Eukaryota</taxon>
        <taxon>Discoba</taxon>
        <taxon>Euglenozoa</taxon>
        <taxon>Kinetoplastea</taxon>
        <taxon>Metakinetoplastina</taxon>
        <taxon>Trypanosomatida</taxon>
        <taxon>Trypanosomatidae</taxon>
        <taxon>Strigomonadinae</taxon>
        <taxon>Strigomonas</taxon>
    </lineage>
</organism>
<feature type="compositionally biased region" description="Basic and acidic residues" evidence="1">
    <location>
        <begin position="81"/>
        <end position="104"/>
    </location>
</feature>
<reference evidence="2 3" key="1">
    <citation type="journal article" date="2013" name="PLoS ONE">
        <title>Predicting the Proteins of Angomonas deanei, Strigomonas culicis and Their Respective Endosymbionts Reveals New Aspects of the Trypanosomatidae Family.</title>
        <authorList>
            <person name="Motta M.C."/>
            <person name="Martins A.C."/>
            <person name="de Souza S.S."/>
            <person name="Catta-Preta C.M."/>
            <person name="Silva R."/>
            <person name="Klein C.C."/>
            <person name="de Almeida L.G."/>
            <person name="de Lima Cunha O."/>
            <person name="Ciapina L.P."/>
            <person name="Brocchi M."/>
            <person name="Colabardini A.C."/>
            <person name="de Araujo Lima B."/>
            <person name="Machado C.R."/>
            <person name="de Almeida Soares C.M."/>
            <person name="Probst C.M."/>
            <person name="de Menezes C.B."/>
            <person name="Thompson C.E."/>
            <person name="Bartholomeu D.C."/>
            <person name="Gradia D.F."/>
            <person name="Pavoni D.P."/>
            <person name="Grisard E.C."/>
            <person name="Fantinatti-Garboggini F."/>
            <person name="Marchini F.K."/>
            <person name="Rodrigues-Luiz G.F."/>
            <person name="Wagner G."/>
            <person name="Goldman G.H."/>
            <person name="Fietto J.L."/>
            <person name="Elias M.C."/>
            <person name="Goldman M.H."/>
            <person name="Sagot M.F."/>
            <person name="Pereira M."/>
            <person name="Stoco P.H."/>
            <person name="de Mendonca-Neto R.P."/>
            <person name="Teixeira S.M."/>
            <person name="Maciel T.E."/>
            <person name="de Oliveira Mendes T.A."/>
            <person name="Urmenyi T.P."/>
            <person name="de Souza W."/>
            <person name="Schenkman S."/>
            <person name="de Vasconcelos A.T."/>
        </authorList>
    </citation>
    <scope>NUCLEOTIDE SEQUENCE [LARGE SCALE GENOMIC DNA]</scope>
</reference>
<feature type="compositionally biased region" description="Polar residues" evidence="1">
    <location>
        <begin position="105"/>
        <end position="115"/>
    </location>
</feature>
<sequence length="164" mass="17481">MSRTPEKDVAPAVPEHKAPAPLTATELQHTREQRSSPTSPHSQPVLKAETSPSAVTEKKKATGDTSPTHQIPASGVVDPKPASDHKPHSSHEMPRDKPLKEKEPVNTSAAVEKQNGTVRVQVTSSPAPAVPVVSDKGHKLKLSEEEATSGVYVYCANATVHILE</sequence>
<dbReference type="AlphaFoldDB" id="S9V4C3"/>
<keyword evidence="3" id="KW-1185">Reference proteome</keyword>
<evidence type="ECO:0000313" key="3">
    <source>
        <dbReference type="Proteomes" id="UP000015354"/>
    </source>
</evidence>
<proteinExistence type="predicted"/>
<feature type="region of interest" description="Disordered" evidence="1">
    <location>
        <begin position="1"/>
        <end position="115"/>
    </location>
</feature>
<dbReference type="Proteomes" id="UP000015354">
    <property type="component" value="Unassembled WGS sequence"/>
</dbReference>
<name>S9V4C3_9TRYP</name>
<comment type="caution">
    <text evidence="2">The sequence shown here is derived from an EMBL/GenBank/DDBJ whole genome shotgun (WGS) entry which is preliminary data.</text>
</comment>
<dbReference type="EMBL" id="ATMH01010344">
    <property type="protein sequence ID" value="EPY17710.1"/>
    <property type="molecule type" value="Genomic_DNA"/>
</dbReference>